<dbReference type="RefSeq" id="WP_051610517.1">
    <property type="nucleotide sequence ID" value="NZ_BSOR01000027.1"/>
</dbReference>
<accession>A0ABQ5ZXJ8</accession>
<organism evidence="2 3">
    <name type="scientific">Marinospirillum insulare</name>
    <dbReference type="NCBI Taxonomy" id="217169"/>
    <lineage>
        <taxon>Bacteria</taxon>
        <taxon>Pseudomonadati</taxon>
        <taxon>Pseudomonadota</taxon>
        <taxon>Gammaproteobacteria</taxon>
        <taxon>Oceanospirillales</taxon>
        <taxon>Oceanospirillaceae</taxon>
        <taxon>Marinospirillum</taxon>
    </lineage>
</organism>
<sequence length="389" mass="43277">MVRLRKVQPRQLIVGDRAPLNIYTRNRVLLLARGSLVESKQQTESLLSMGYYDPDEKTITRDADAPSFKGQSYTAEVNPFLDLEAFYTSLFKIAQDLKEGRKPTAVESTVLRIAKELLQIANNAPNALLGAAHWPKKLPSASLMNSLRCAVVIAVVADKLKLSAEIAEATVCAALTANISMLELQEKLNNQQEPLDAIQKSRIFAHPEKSVFLLQSLGVTNSLWLEAVEQHHERLDGSGYPKKLQGEAISTPARLIALADSYTAMTVWREYRPLLTPRQAMREMLGEEQELLDKKLGQVFLSQLGIYPPASLVSLANGDTAVVIERGIKINEPICAAIRGSGGQSYLPPPRRDSSNPDYAIQKMLNQEMLKKIQPFLFWDIQVSKKLKS</sequence>
<dbReference type="PANTHER" id="PTHR43155">
    <property type="entry name" value="CYCLIC DI-GMP PHOSPHODIESTERASE PA4108-RELATED"/>
    <property type="match status" value="1"/>
</dbReference>
<feature type="domain" description="HD-GYP" evidence="1">
    <location>
        <begin position="120"/>
        <end position="316"/>
    </location>
</feature>
<dbReference type="Pfam" id="PF13487">
    <property type="entry name" value="HD_5"/>
    <property type="match status" value="1"/>
</dbReference>
<dbReference type="PANTHER" id="PTHR43155:SF2">
    <property type="entry name" value="CYCLIC DI-GMP PHOSPHODIESTERASE PA4108"/>
    <property type="match status" value="1"/>
</dbReference>
<protein>
    <recommendedName>
        <fullName evidence="1">HD-GYP domain-containing protein</fullName>
    </recommendedName>
</protein>
<dbReference type="CDD" id="cd00077">
    <property type="entry name" value="HDc"/>
    <property type="match status" value="1"/>
</dbReference>
<dbReference type="SUPFAM" id="SSF109604">
    <property type="entry name" value="HD-domain/PDEase-like"/>
    <property type="match status" value="1"/>
</dbReference>
<evidence type="ECO:0000313" key="3">
    <source>
        <dbReference type="Proteomes" id="UP001156682"/>
    </source>
</evidence>
<dbReference type="PROSITE" id="PS51832">
    <property type="entry name" value="HD_GYP"/>
    <property type="match status" value="1"/>
</dbReference>
<evidence type="ECO:0000313" key="2">
    <source>
        <dbReference type="EMBL" id="GLR64172.1"/>
    </source>
</evidence>
<dbReference type="EMBL" id="BSOR01000027">
    <property type="protein sequence ID" value="GLR64172.1"/>
    <property type="molecule type" value="Genomic_DNA"/>
</dbReference>
<gene>
    <name evidence="2" type="ORF">GCM10007878_16100</name>
</gene>
<dbReference type="Proteomes" id="UP001156682">
    <property type="component" value="Unassembled WGS sequence"/>
</dbReference>
<dbReference type="InterPro" id="IPR003607">
    <property type="entry name" value="HD/PDEase_dom"/>
</dbReference>
<keyword evidence="3" id="KW-1185">Reference proteome</keyword>
<reference evidence="3" key="1">
    <citation type="journal article" date="2019" name="Int. J. Syst. Evol. Microbiol.">
        <title>The Global Catalogue of Microorganisms (GCM) 10K type strain sequencing project: providing services to taxonomists for standard genome sequencing and annotation.</title>
        <authorList>
            <consortium name="The Broad Institute Genomics Platform"/>
            <consortium name="The Broad Institute Genome Sequencing Center for Infectious Disease"/>
            <person name="Wu L."/>
            <person name="Ma J."/>
        </authorList>
    </citation>
    <scope>NUCLEOTIDE SEQUENCE [LARGE SCALE GENOMIC DNA]</scope>
    <source>
        <strain evidence="3">NBRC 100033</strain>
    </source>
</reference>
<proteinExistence type="predicted"/>
<dbReference type="Gene3D" id="1.10.3210.10">
    <property type="entry name" value="Hypothetical protein af1432"/>
    <property type="match status" value="1"/>
</dbReference>
<comment type="caution">
    <text evidence="2">The sequence shown here is derived from an EMBL/GenBank/DDBJ whole genome shotgun (WGS) entry which is preliminary data.</text>
</comment>
<evidence type="ECO:0000259" key="1">
    <source>
        <dbReference type="PROSITE" id="PS51832"/>
    </source>
</evidence>
<dbReference type="InterPro" id="IPR037522">
    <property type="entry name" value="HD_GYP_dom"/>
</dbReference>
<name>A0ABQ5ZXJ8_9GAMM</name>